<feature type="transmembrane region" description="Helical" evidence="5">
    <location>
        <begin position="61"/>
        <end position="83"/>
    </location>
</feature>
<keyword evidence="7" id="KW-1185">Reference proteome</keyword>
<dbReference type="EMBL" id="JAUSTR010000003">
    <property type="protein sequence ID" value="MDQ0162142.1"/>
    <property type="molecule type" value="Genomic_DNA"/>
</dbReference>
<feature type="transmembrane region" description="Helical" evidence="5">
    <location>
        <begin position="113"/>
        <end position="134"/>
    </location>
</feature>
<keyword evidence="3 5" id="KW-1133">Transmembrane helix</keyword>
<evidence type="ECO:0000256" key="5">
    <source>
        <dbReference type="SAM" id="Phobius"/>
    </source>
</evidence>
<dbReference type="CDD" id="cd16914">
    <property type="entry name" value="EcfT"/>
    <property type="match status" value="1"/>
</dbReference>
<evidence type="ECO:0000256" key="4">
    <source>
        <dbReference type="ARBA" id="ARBA00023136"/>
    </source>
</evidence>
<comment type="caution">
    <text evidence="6">The sequence shown here is derived from an EMBL/GenBank/DDBJ whole genome shotgun (WGS) entry which is preliminary data.</text>
</comment>
<evidence type="ECO:0000256" key="3">
    <source>
        <dbReference type="ARBA" id="ARBA00022989"/>
    </source>
</evidence>
<evidence type="ECO:0000313" key="6">
    <source>
        <dbReference type="EMBL" id="MDQ0162142.1"/>
    </source>
</evidence>
<name>A0ABT9VMD7_9BACI</name>
<proteinExistence type="predicted"/>
<evidence type="ECO:0000256" key="1">
    <source>
        <dbReference type="ARBA" id="ARBA00004141"/>
    </source>
</evidence>
<evidence type="ECO:0000256" key="2">
    <source>
        <dbReference type="ARBA" id="ARBA00022692"/>
    </source>
</evidence>
<dbReference type="InterPro" id="IPR003339">
    <property type="entry name" value="ABC/ECF_trnsptr_transmembrane"/>
</dbReference>
<keyword evidence="4 5" id="KW-0472">Membrane</keyword>
<reference evidence="6 7" key="1">
    <citation type="submission" date="2023-07" db="EMBL/GenBank/DDBJ databases">
        <title>Genomic Encyclopedia of Type Strains, Phase IV (KMG-IV): sequencing the most valuable type-strain genomes for metagenomic binning, comparative biology and taxonomic classification.</title>
        <authorList>
            <person name="Goeker M."/>
        </authorList>
    </citation>
    <scope>NUCLEOTIDE SEQUENCE [LARGE SCALE GENOMIC DNA]</scope>
    <source>
        <strain evidence="6 7">DSM 19092</strain>
    </source>
</reference>
<keyword evidence="2 5" id="KW-0812">Transmembrane</keyword>
<feature type="transmembrane region" description="Helical" evidence="5">
    <location>
        <begin position="21"/>
        <end position="41"/>
    </location>
</feature>
<organism evidence="6 7">
    <name type="scientific">Aeribacillus alveayuensis</name>
    <dbReference type="NCBI Taxonomy" id="279215"/>
    <lineage>
        <taxon>Bacteria</taxon>
        <taxon>Bacillati</taxon>
        <taxon>Bacillota</taxon>
        <taxon>Bacilli</taxon>
        <taxon>Bacillales</taxon>
        <taxon>Bacillaceae</taxon>
        <taxon>Aeribacillus</taxon>
    </lineage>
</organism>
<comment type="subcellular location">
    <subcellularLocation>
        <location evidence="1">Membrane</location>
        <topology evidence="1">Multi-pass membrane protein</topology>
    </subcellularLocation>
</comment>
<dbReference type="Pfam" id="PF02361">
    <property type="entry name" value="CbiQ"/>
    <property type="match status" value="1"/>
</dbReference>
<sequence length="272" mass="32314">MDFELEIKETWLHKMNPSLKLLLFLILFISVLFIHNINFLINYTIASFLLFAFFTGHPLKHVLWLSLPFILIFVSTSTSMIFFGKGVTTWWQWGFIHITEESFYRGLHLGFRALIFALLGLTFSLTTRPIFLFYSLMQQLKLKPKFAYSFMAGIRLIPIMFEEFQMIRQAMMVRGVKQRKGIVHFFSQLKAYSIPLLSQSIRRAHRIAVAMEAKRFSSDTKRTYYYEIGFSKYDLYVVLYFMIAIFFSYYMAILFPYFPITDVRYVGIIFEK</sequence>
<gene>
    <name evidence="6" type="ORF">J2S06_001218</name>
</gene>
<accession>A0ABT9VMD7</accession>
<dbReference type="RefSeq" id="WP_419151669.1">
    <property type="nucleotide sequence ID" value="NZ_JAUSTR010000003.1"/>
</dbReference>
<dbReference type="PANTHER" id="PTHR33514:SF1">
    <property type="entry name" value="ABC TRANSPORTER PERMEASE"/>
    <property type="match status" value="1"/>
</dbReference>
<feature type="transmembrane region" description="Helical" evidence="5">
    <location>
        <begin position="146"/>
        <end position="164"/>
    </location>
</feature>
<protein>
    <submittedName>
        <fullName evidence="6">Energy-coupling factor transport system permease protein</fullName>
    </submittedName>
</protein>
<dbReference type="Proteomes" id="UP001225646">
    <property type="component" value="Unassembled WGS sequence"/>
</dbReference>
<evidence type="ECO:0000313" key="7">
    <source>
        <dbReference type="Proteomes" id="UP001225646"/>
    </source>
</evidence>
<dbReference type="PANTHER" id="PTHR33514">
    <property type="entry name" value="PROTEIN ABCI12, CHLOROPLASTIC"/>
    <property type="match status" value="1"/>
</dbReference>
<feature type="transmembrane region" description="Helical" evidence="5">
    <location>
        <begin position="235"/>
        <end position="258"/>
    </location>
</feature>